<proteinExistence type="predicted"/>
<feature type="region of interest" description="Disordered" evidence="1">
    <location>
        <begin position="21"/>
        <end position="45"/>
    </location>
</feature>
<protein>
    <submittedName>
        <fullName evidence="2">Putative secreted protein</fullName>
    </submittedName>
</protein>
<sequence length="93" mass="9902">MAGQSFLLFVWYTRGRCLDPGGVEHDAHPSPHGQGRHVAPELGPHHPTVAVGASHLAPDGPKLRVVVFVAGNPRLAAGRENETTVVSIQKDIL</sequence>
<accession>A0A6B0U2U6</accession>
<dbReference type="AlphaFoldDB" id="A0A6B0U2U6"/>
<organism evidence="2">
    <name type="scientific">Ixodes ricinus</name>
    <name type="common">Common tick</name>
    <name type="synonym">Acarus ricinus</name>
    <dbReference type="NCBI Taxonomy" id="34613"/>
    <lineage>
        <taxon>Eukaryota</taxon>
        <taxon>Metazoa</taxon>
        <taxon>Ecdysozoa</taxon>
        <taxon>Arthropoda</taxon>
        <taxon>Chelicerata</taxon>
        <taxon>Arachnida</taxon>
        <taxon>Acari</taxon>
        <taxon>Parasitiformes</taxon>
        <taxon>Ixodida</taxon>
        <taxon>Ixodoidea</taxon>
        <taxon>Ixodidae</taxon>
        <taxon>Ixodinae</taxon>
        <taxon>Ixodes</taxon>
    </lineage>
</organism>
<name>A0A6B0U2U6_IXORI</name>
<evidence type="ECO:0000313" key="2">
    <source>
        <dbReference type="EMBL" id="MXU86802.1"/>
    </source>
</evidence>
<evidence type="ECO:0000256" key="1">
    <source>
        <dbReference type="SAM" id="MobiDB-lite"/>
    </source>
</evidence>
<reference evidence="2" key="1">
    <citation type="submission" date="2019-12" db="EMBL/GenBank/DDBJ databases">
        <title>An insight into the sialome of adult female Ixodes ricinus ticks feeding for 6 days.</title>
        <authorList>
            <person name="Perner J."/>
            <person name="Ribeiro J.M.C."/>
        </authorList>
    </citation>
    <scope>NUCLEOTIDE SEQUENCE</scope>
    <source>
        <strain evidence="2">Semi-engorged</strain>
        <tissue evidence="2">Salivary glands</tissue>
    </source>
</reference>
<dbReference type="EMBL" id="GIFC01004719">
    <property type="protein sequence ID" value="MXU86802.1"/>
    <property type="molecule type" value="Transcribed_RNA"/>
</dbReference>